<evidence type="ECO:0000313" key="7">
    <source>
        <dbReference type="EMBL" id="TQO19836.1"/>
    </source>
</evidence>
<dbReference type="Proteomes" id="UP000316560">
    <property type="component" value="Unassembled WGS sequence"/>
</dbReference>
<dbReference type="PROSITE" id="PS51898">
    <property type="entry name" value="TYR_RECOMBINASE"/>
    <property type="match status" value="1"/>
</dbReference>
<sequence length="370" mass="41934">MLRQAGLAGAASSELADGVVQLRPEDAMVEAMLHGWRAQQSARGLNVDTIDYRERLVRRFESFTNEFPWQWGPGQVDEWTLTLTAENHLASATIRGYQTDLRLFSEYLTDTRYGWTTACEEAFGEFPVPICHEWNTIAHLNDYEGSPEARPLSREELQLFLDYADEQVERAARSHRKGALAAYRDATMFKVIYGWGLRRTETAKLDLSDWGRNPAAVEFGRFGMLHVRYGKAVRGQPPRRRNVASVMGWAVEAVADYVENIRPRFGAVDHPALWVTERGGRIKPAEINARFVAYRDAIGLPRVLTPHSLRHSYVTHLTEDGADRRFIQEQVGHRCDTSTAIYTHVSSDFMNTSLRKAIGPALDEAPGQQR</sequence>
<dbReference type="PROSITE" id="PS51900">
    <property type="entry name" value="CB"/>
    <property type="match status" value="1"/>
</dbReference>
<feature type="domain" description="Tyr recombinase" evidence="5">
    <location>
        <begin position="147"/>
        <end position="355"/>
    </location>
</feature>
<evidence type="ECO:0000256" key="4">
    <source>
        <dbReference type="PROSITE-ProRule" id="PRU01248"/>
    </source>
</evidence>
<dbReference type="AlphaFoldDB" id="A0A8H2PTX9"/>
<dbReference type="InterPro" id="IPR050090">
    <property type="entry name" value="Tyrosine_recombinase_XerCD"/>
</dbReference>
<dbReference type="GO" id="GO:0015074">
    <property type="term" value="P:DNA integration"/>
    <property type="evidence" value="ECO:0007669"/>
    <property type="project" value="InterPro"/>
</dbReference>
<gene>
    <name evidence="7" type="ORF">FB472_1420</name>
</gene>
<dbReference type="InterPro" id="IPR044068">
    <property type="entry name" value="CB"/>
</dbReference>
<keyword evidence="8" id="KW-1185">Reference proteome</keyword>
<evidence type="ECO:0000313" key="8">
    <source>
        <dbReference type="Proteomes" id="UP000316560"/>
    </source>
</evidence>
<dbReference type="EMBL" id="VFRA01000001">
    <property type="protein sequence ID" value="TQO19836.1"/>
    <property type="molecule type" value="Genomic_DNA"/>
</dbReference>
<dbReference type="InterPro" id="IPR013762">
    <property type="entry name" value="Integrase-like_cat_sf"/>
</dbReference>
<dbReference type="GO" id="GO:0003677">
    <property type="term" value="F:DNA binding"/>
    <property type="evidence" value="ECO:0007669"/>
    <property type="project" value="UniProtKB-UniRule"/>
</dbReference>
<dbReference type="PANTHER" id="PTHR30349:SF41">
    <property type="entry name" value="INTEGRASE_RECOMBINASE PROTEIN MJ0367-RELATED"/>
    <property type="match status" value="1"/>
</dbReference>
<proteinExistence type="inferred from homology"/>
<evidence type="ECO:0000256" key="3">
    <source>
        <dbReference type="ARBA" id="ARBA00023172"/>
    </source>
</evidence>
<keyword evidence="2 4" id="KW-0238">DNA-binding</keyword>
<dbReference type="Pfam" id="PF00589">
    <property type="entry name" value="Phage_integrase"/>
    <property type="match status" value="1"/>
</dbReference>
<accession>A0A8H2PTX9</accession>
<evidence type="ECO:0000259" key="5">
    <source>
        <dbReference type="PROSITE" id="PS51898"/>
    </source>
</evidence>
<reference evidence="7 8" key="1">
    <citation type="submission" date="2019-06" db="EMBL/GenBank/DDBJ databases">
        <title>Sequencing the genomes of 1000 actinobacteria strains.</title>
        <authorList>
            <person name="Klenk H.-P."/>
        </authorList>
    </citation>
    <scope>NUCLEOTIDE SEQUENCE [LARGE SCALE GENOMIC DNA]</scope>
    <source>
        <strain evidence="7 8">DSM 21947</strain>
    </source>
</reference>
<comment type="caution">
    <text evidence="7">The sequence shown here is derived from an EMBL/GenBank/DDBJ whole genome shotgun (WGS) entry which is preliminary data.</text>
</comment>
<dbReference type="Gene3D" id="1.10.443.10">
    <property type="entry name" value="Intergrase catalytic core"/>
    <property type="match status" value="1"/>
</dbReference>
<dbReference type="RefSeq" id="WP_141990271.1">
    <property type="nucleotide sequence ID" value="NZ_VFRA01000001.1"/>
</dbReference>
<feature type="domain" description="Core-binding (CB)" evidence="6">
    <location>
        <begin position="70"/>
        <end position="191"/>
    </location>
</feature>
<evidence type="ECO:0000259" key="6">
    <source>
        <dbReference type="PROSITE" id="PS51900"/>
    </source>
</evidence>
<dbReference type="InterPro" id="IPR002104">
    <property type="entry name" value="Integrase_catalytic"/>
</dbReference>
<protein>
    <submittedName>
        <fullName evidence="7">Site-specific recombinase XerD</fullName>
    </submittedName>
</protein>
<dbReference type="OrthoDB" id="3698359at2"/>
<dbReference type="PANTHER" id="PTHR30349">
    <property type="entry name" value="PHAGE INTEGRASE-RELATED"/>
    <property type="match status" value="1"/>
</dbReference>
<keyword evidence="3" id="KW-0233">DNA recombination</keyword>
<comment type="similarity">
    <text evidence="1">Belongs to the 'phage' integrase family.</text>
</comment>
<evidence type="ECO:0000256" key="1">
    <source>
        <dbReference type="ARBA" id="ARBA00008857"/>
    </source>
</evidence>
<organism evidence="7 8">
    <name type="scientific">Rhodoglobus vestalii</name>
    <dbReference type="NCBI Taxonomy" id="193384"/>
    <lineage>
        <taxon>Bacteria</taxon>
        <taxon>Bacillati</taxon>
        <taxon>Actinomycetota</taxon>
        <taxon>Actinomycetes</taxon>
        <taxon>Micrococcales</taxon>
        <taxon>Microbacteriaceae</taxon>
        <taxon>Rhodoglobus</taxon>
    </lineage>
</organism>
<dbReference type="SUPFAM" id="SSF56349">
    <property type="entry name" value="DNA breaking-rejoining enzymes"/>
    <property type="match status" value="1"/>
</dbReference>
<evidence type="ECO:0000256" key="2">
    <source>
        <dbReference type="ARBA" id="ARBA00023125"/>
    </source>
</evidence>
<dbReference type="InterPro" id="IPR011010">
    <property type="entry name" value="DNA_brk_join_enz"/>
</dbReference>
<dbReference type="GO" id="GO:0006310">
    <property type="term" value="P:DNA recombination"/>
    <property type="evidence" value="ECO:0007669"/>
    <property type="project" value="UniProtKB-KW"/>
</dbReference>
<name>A0A8H2PTX9_9MICO</name>